<dbReference type="InterPro" id="IPR002048">
    <property type="entry name" value="EF_hand_dom"/>
</dbReference>
<dbReference type="EMBL" id="CAJNOH010001601">
    <property type="protein sequence ID" value="CAF1234030.1"/>
    <property type="molecule type" value="Genomic_DNA"/>
</dbReference>
<sequence length="150" mass="17760">MPKKGRTNMNLTPNGEIREWHTDFLRQYPSDTLDKKTFIDYYQKLHLHDEADITEIFDRININDDSTIDFNELLLLIPIRKKLGNLEQRLTFLFNLWDDSERWTNLSKRTNLFNISYVLPCCDDKKLSKQEFVNGCINDPVICGLLVRCC</sequence>
<evidence type="ECO:0000313" key="3">
    <source>
        <dbReference type="EMBL" id="CAF1240406.1"/>
    </source>
</evidence>
<dbReference type="InterPro" id="IPR011992">
    <property type="entry name" value="EF-hand-dom_pair"/>
</dbReference>
<comment type="caution">
    <text evidence="2">The sequence shown here is derived from an EMBL/GenBank/DDBJ whole genome shotgun (WGS) entry which is preliminary data.</text>
</comment>
<dbReference type="SUPFAM" id="SSF47473">
    <property type="entry name" value="EF-hand"/>
    <property type="match status" value="1"/>
</dbReference>
<evidence type="ECO:0000259" key="1">
    <source>
        <dbReference type="PROSITE" id="PS50222"/>
    </source>
</evidence>
<dbReference type="GO" id="GO:0005509">
    <property type="term" value="F:calcium ion binding"/>
    <property type="evidence" value="ECO:0007669"/>
    <property type="project" value="InterPro"/>
</dbReference>
<dbReference type="Proteomes" id="UP000663854">
    <property type="component" value="Unassembled WGS sequence"/>
</dbReference>
<protein>
    <recommendedName>
        <fullName evidence="1">EF-hand domain-containing protein</fullName>
    </recommendedName>
</protein>
<dbReference type="EMBL" id="CAJNOH010001672">
    <property type="protein sequence ID" value="CAF1240406.1"/>
    <property type="molecule type" value="Genomic_DNA"/>
</dbReference>
<reference evidence="2" key="1">
    <citation type="submission" date="2021-02" db="EMBL/GenBank/DDBJ databases">
        <authorList>
            <person name="Nowell W R."/>
        </authorList>
    </citation>
    <scope>NUCLEOTIDE SEQUENCE</scope>
</reference>
<organism evidence="2 4">
    <name type="scientific">Rotaria sordida</name>
    <dbReference type="NCBI Taxonomy" id="392033"/>
    <lineage>
        <taxon>Eukaryota</taxon>
        <taxon>Metazoa</taxon>
        <taxon>Spiralia</taxon>
        <taxon>Gnathifera</taxon>
        <taxon>Rotifera</taxon>
        <taxon>Eurotatoria</taxon>
        <taxon>Bdelloidea</taxon>
        <taxon>Philodinida</taxon>
        <taxon>Philodinidae</taxon>
        <taxon>Rotaria</taxon>
    </lineage>
</organism>
<dbReference type="Gene3D" id="1.10.238.10">
    <property type="entry name" value="EF-hand"/>
    <property type="match status" value="1"/>
</dbReference>
<dbReference type="AlphaFoldDB" id="A0A814YVC9"/>
<evidence type="ECO:0000313" key="2">
    <source>
        <dbReference type="EMBL" id="CAF1234030.1"/>
    </source>
</evidence>
<accession>A0A814YVC9</accession>
<feature type="domain" description="EF-hand" evidence="1">
    <location>
        <begin position="48"/>
        <end position="83"/>
    </location>
</feature>
<dbReference type="PROSITE" id="PS50222">
    <property type="entry name" value="EF_HAND_2"/>
    <property type="match status" value="1"/>
</dbReference>
<name>A0A814YVC9_9BILA</name>
<gene>
    <name evidence="2" type="ORF">PYM288_LOCUS26530</name>
    <name evidence="3" type="ORF">PYM288_LOCUS26845</name>
</gene>
<evidence type="ECO:0000313" key="4">
    <source>
        <dbReference type="Proteomes" id="UP000663854"/>
    </source>
</evidence>
<proteinExistence type="predicted"/>